<dbReference type="PROSITE" id="PS50158">
    <property type="entry name" value="ZF_CCHC"/>
    <property type="match status" value="1"/>
</dbReference>
<keyword evidence="1" id="KW-0862">Zinc</keyword>
<organism evidence="3 4">
    <name type="scientific">Takifugu rubripes</name>
    <name type="common">Japanese pufferfish</name>
    <name type="synonym">Fugu rubripes</name>
    <dbReference type="NCBI Taxonomy" id="31033"/>
    <lineage>
        <taxon>Eukaryota</taxon>
        <taxon>Metazoa</taxon>
        <taxon>Chordata</taxon>
        <taxon>Craniata</taxon>
        <taxon>Vertebrata</taxon>
        <taxon>Euteleostomi</taxon>
        <taxon>Actinopterygii</taxon>
        <taxon>Neopterygii</taxon>
        <taxon>Teleostei</taxon>
        <taxon>Neoteleostei</taxon>
        <taxon>Acanthomorphata</taxon>
        <taxon>Eupercaria</taxon>
        <taxon>Tetraodontiformes</taxon>
        <taxon>Tetradontoidea</taxon>
        <taxon>Tetraodontidae</taxon>
        <taxon>Takifugu</taxon>
    </lineage>
</organism>
<evidence type="ECO:0000259" key="2">
    <source>
        <dbReference type="PROSITE" id="PS50158"/>
    </source>
</evidence>
<dbReference type="AlphaFoldDB" id="A0A674PGI7"/>
<dbReference type="GO" id="GO:0003676">
    <property type="term" value="F:nucleic acid binding"/>
    <property type="evidence" value="ECO:0007669"/>
    <property type="project" value="InterPro"/>
</dbReference>
<dbReference type="Pfam" id="PF14223">
    <property type="entry name" value="Retrotran_gag_2"/>
    <property type="match status" value="1"/>
</dbReference>
<dbReference type="PANTHER" id="PTHR47481">
    <property type="match status" value="1"/>
</dbReference>
<dbReference type="InterPro" id="IPR001878">
    <property type="entry name" value="Znf_CCHC"/>
</dbReference>
<evidence type="ECO:0000313" key="3">
    <source>
        <dbReference type="Ensembl" id="ENSTRUP00000084775.1"/>
    </source>
</evidence>
<dbReference type="InParanoid" id="A0A674PGI7"/>
<dbReference type="SMART" id="SM00343">
    <property type="entry name" value="ZnF_C2HC"/>
    <property type="match status" value="2"/>
</dbReference>
<dbReference type="Proteomes" id="UP000005226">
    <property type="component" value="Chromosome 22"/>
</dbReference>
<keyword evidence="1" id="KW-0479">Metal-binding</keyword>
<evidence type="ECO:0000313" key="4">
    <source>
        <dbReference type="Proteomes" id="UP000005226"/>
    </source>
</evidence>
<dbReference type="Ensembl" id="ENSTRUT00000085477.1">
    <property type="protein sequence ID" value="ENSTRUP00000084775.1"/>
    <property type="gene ID" value="ENSTRUG00000026035.1"/>
</dbReference>
<feature type="domain" description="CCHC-type" evidence="2">
    <location>
        <begin position="126"/>
        <end position="140"/>
    </location>
</feature>
<reference evidence="3 4" key="1">
    <citation type="journal article" date="2011" name="Genome Biol. Evol.">
        <title>Integration of the genetic map and genome assembly of fugu facilitates insights into distinct features of genome evolution in teleosts and mammals.</title>
        <authorList>
            <person name="Kai W."/>
            <person name="Kikuchi K."/>
            <person name="Tohari S."/>
            <person name="Chew A.K."/>
            <person name="Tay A."/>
            <person name="Fujiwara A."/>
            <person name="Hosoya S."/>
            <person name="Suetake H."/>
            <person name="Naruse K."/>
            <person name="Brenner S."/>
            <person name="Suzuki Y."/>
            <person name="Venkatesh B."/>
        </authorList>
    </citation>
    <scope>NUCLEOTIDE SEQUENCE [LARGE SCALE GENOMIC DNA]</scope>
</reference>
<dbReference type="InterPro" id="IPR036875">
    <property type="entry name" value="Znf_CCHC_sf"/>
</dbReference>
<keyword evidence="4" id="KW-1185">Reference proteome</keyword>
<dbReference type="PANTHER" id="PTHR47481:SF14">
    <property type="entry name" value="RETROTRANSPOSON COPIA-LIKE N-TERMINAL DOMAIN-CONTAINING PROTEIN"/>
    <property type="match status" value="1"/>
</dbReference>
<proteinExistence type="predicted"/>
<reference evidence="3" key="3">
    <citation type="submission" date="2025-09" db="UniProtKB">
        <authorList>
            <consortium name="Ensembl"/>
        </authorList>
    </citation>
    <scope>IDENTIFICATION</scope>
</reference>
<dbReference type="Gene3D" id="4.10.60.10">
    <property type="entry name" value="Zinc finger, CCHC-type"/>
    <property type="match status" value="1"/>
</dbReference>
<dbReference type="Pfam" id="PF00098">
    <property type="entry name" value="zf-CCHC"/>
    <property type="match status" value="1"/>
</dbReference>
<name>A0A674PGI7_TAKRU</name>
<dbReference type="SUPFAM" id="SSF57756">
    <property type="entry name" value="Retrovirus zinc finger-like domains"/>
    <property type="match status" value="1"/>
</dbReference>
<sequence>SNQIPTITGKPRVINLYTEFTSLQKAVNESVTDYIIRPETAITALSNAGETLSDDLLIAMILKGLPDVFKPFSIHVAQSDEKLTFAEFKTKLRSYESTEKFRTASTDEDSVMRARGKSGGDVRLPCYSCGQKGHKAIECPAAGQRSVQRQWCSFCKSSTHKEVNCRRRRRDKVKQAVDEEDTRLHSRWARWMEILSADHRREGLWSTRGPHPTS</sequence>
<protein>
    <recommendedName>
        <fullName evidence="2">CCHC-type domain-containing protein</fullName>
    </recommendedName>
</protein>
<evidence type="ECO:0000256" key="1">
    <source>
        <dbReference type="PROSITE-ProRule" id="PRU00047"/>
    </source>
</evidence>
<reference evidence="3" key="2">
    <citation type="submission" date="2025-08" db="UniProtKB">
        <authorList>
            <consortium name="Ensembl"/>
        </authorList>
    </citation>
    <scope>IDENTIFICATION</scope>
</reference>
<dbReference type="GO" id="GO:0008270">
    <property type="term" value="F:zinc ion binding"/>
    <property type="evidence" value="ECO:0007669"/>
    <property type="project" value="UniProtKB-KW"/>
</dbReference>
<accession>A0A674PGI7</accession>
<keyword evidence="1" id="KW-0863">Zinc-finger</keyword>